<accession>A0ACB0DWA9</accession>
<dbReference type="EMBL" id="OX596094">
    <property type="protein sequence ID" value="CAI9692521.1"/>
    <property type="molecule type" value="Genomic_DNA"/>
</dbReference>
<name>A0ACB0DWA9_RANTA</name>
<dbReference type="Proteomes" id="UP001162501">
    <property type="component" value="Chromosome 10"/>
</dbReference>
<organism evidence="1 2">
    <name type="scientific">Rangifer tarandus platyrhynchus</name>
    <name type="common">Svalbard reindeer</name>
    <dbReference type="NCBI Taxonomy" id="3082113"/>
    <lineage>
        <taxon>Eukaryota</taxon>
        <taxon>Metazoa</taxon>
        <taxon>Chordata</taxon>
        <taxon>Craniata</taxon>
        <taxon>Vertebrata</taxon>
        <taxon>Euteleostomi</taxon>
        <taxon>Mammalia</taxon>
        <taxon>Eutheria</taxon>
        <taxon>Laurasiatheria</taxon>
        <taxon>Artiodactyla</taxon>
        <taxon>Ruminantia</taxon>
        <taxon>Pecora</taxon>
        <taxon>Cervidae</taxon>
        <taxon>Odocoileinae</taxon>
        <taxon>Rangifer</taxon>
    </lineage>
</organism>
<evidence type="ECO:0000313" key="1">
    <source>
        <dbReference type="EMBL" id="CAI9692521.1"/>
    </source>
</evidence>
<proteinExistence type="predicted"/>
<evidence type="ECO:0000313" key="2">
    <source>
        <dbReference type="Proteomes" id="UP001162501"/>
    </source>
</evidence>
<protein>
    <submittedName>
        <fullName evidence="1">Uncharacterized protein</fullName>
    </submittedName>
</protein>
<sequence>MRSDISTAQKTISLLAAGAYMGGFLSSVNETCSACRHDFCGPNVVNHFFCDLPPVPVLSCSDTFPSQAVTFLAGVGAGGCSLSLWSSSPVVAPLLPSYQQMPSVKSMEGDRNHTSVVMPTLLGISDDKELQLNVFPITLGMHLVPLICNLGLIMLISTDSHLHTPMYFSFSVLSFIDISYSSSINSRMLSDFFNVEKAISFVACAAQDFVASCWGLTECCLCSSWPMTGPLPWAAPAVLCHHGSWPLPEEGRWGLWEWFPW</sequence>
<gene>
    <name evidence="1" type="ORF">MRATA1EN3_LOCUS3734</name>
</gene>
<reference evidence="1" key="1">
    <citation type="submission" date="2023-05" db="EMBL/GenBank/DDBJ databases">
        <authorList>
            <consortium name="ELIXIR-Norway"/>
        </authorList>
    </citation>
    <scope>NUCLEOTIDE SEQUENCE</scope>
</reference>